<evidence type="ECO:0000313" key="2">
    <source>
        <dbReference type="Proteomes" id="UP000250321"/>
    </source>
</evidence>
<dbReference type="AlphaFoldDB" id="A0A314U676"/>
<dbReference type="EMBL" id="PJQY01003995">
    <property type="protein sequence ID" value="PQM32845.1"/>
    <property type="molecule type" value="Genomic_DNA"/>
</dbReference>
<name>A0A314U676_PRUYE</name>
<dbReference type="Proteomes" id="UP000250321">
    <property type="component" value="Unassembled WGS sequence"/>
</dbReference>
<organism evidence="1 2">
    <name type="scientific">Prunus yedoensis var. nudiflora</name>
    <dbReference type="NCBI Taxonomy" id="2094558"/>
    <lineage>
        <taxon>Eukaryota</taxon>
        <taxon>Viridiplantae</taxon>
        <taxon>Streptophyta</taxon>
        <taxon>Embryophyta</taxon>
        <taxon>Tracheophyta</taxon>
        <taxon>Spermatophyta</taxon>
        <taxon>Magnoliopsida</taxon>
        <taxon>eudicotyledons</taxon>
        <taxon>Gunneridae</taxon>
        <taxon>Pentapetalae</taxon>
        <taxon>rosids</taxon>
        <taxon>fabids</taxon>
        <taxon>Rosales</taxon>
        <taxon>Rosaceae</taxon>
        <taxon>Amygdaloideae</taxon>
        <taxon>Amygdaleae</taxon>
        <taxon>Prunus</taxon>
    </lineage>
</organism>
<reference evidence="1 2" key="1">
    <citation type="submission" date="2018-02" db="EMBL/GenBank/DDBJ databases">
        <title>Draft genome of wild Prunus yedoensis var. nudiflora.</title>
        <authorList>
            <person name="Baek S."/>
            <person name="Kim J.-H."/>
            <person name="Choi K."/>
            <person name="Kim G.-B."/>
            <person name="Cho A."/>
            <person name="Jang H."/>
            <person name="Shin C.-H."/>
            <person name="Yu H.-J."/>
            <person name="Mun J.-H."/>
        </authorList>
    </citation>
    <scope>NUCLEOTIDE SEQUENCE [LARGE SCALE GENOMIC DNA]</scope>
    <source>
        <strain evidence="2">cv. Jeju island</strain>
        <tissue evidence="1">Leaf</tissue>
    </source>
</reference>
<keyword evidence="2" id="KW-1185">Reference proteome</keyword>
<gene>
    <name evidence="1" type="ORF">Pyn_36092</name>
</gene>
<comment type="caution">
    <text evidence="1">The sequence shown here is derived from an EMBL/GenBank/DDBJ whole genome shotgun (WGS) entry which is preliminary data.</text>
</comment>
<evidence type="ECO:0000313" key="1">
    <source>
        <dbReference type="EMBL" id="PQM32845.1"/>
    </source>
</evidence>
<proteinExistence type="predicted"/>
<sequence length="75" mass="8418">MGPSNGSLRGKFTTFHLNFPRRVSYFALISAWSAAAEEAWDWDWATRELPVSGDSLPIPVHPGCPGVQFIYGFRF</sequence>
<accession>A0A314U676</accession>
<protein>
    <submittedName>
        <fullName evidence="1">Uncharacterized protein</fullName>
    </submittedName>
</protein>